<feature type="domain" description="C4-type zinc ribbon" evidence="2">
    <location>
        <begin position="205"/>
        <end position="239"/>
    </location>
</feature>
<evidence type="ECO:0000313" key="4">
    <source>
        <dbReference type="EMBL" id="MFC6238936.1"/>
    </source>
</evidence>
<gene>
    <name evidence="4" type="ORF">ACFQGU_13695</name>
</gene>
<sequence>MNAEPAVQLRLLDLQALDARLDQIEHRRRTLPQLARIAELEARYAGVRDRVVAGETEVSDLERAMAKAETDVEQVRQRAAKDQELLLSGRVGSAKELENLQREVESLSRRQSDLEDAELEVMEKLEDARSALATVTAERDGITAEIDRLKAERDAAWAEGDRDKEWVGSERTKVLLDIPADLLALYDKLRADHNGVGAAALHQRRCEGCRMELTPTDIGRIREAAPDEVLRCEECRRILVRTPESGL</sequence>
<organism evidence="4 5">
    <name type="scientific">Longivirga aurantiaca</name>
    <dbReference type="NCBI Taxonomy" id="1837743"/>
    <lineage>
        <taxon>Bacteria</taxon>
        <taxon>Bacillati</taxon>
        <taxon>Actinomycetota</taxon>
        <taxon>Actinomycetes</taxon>
        <taxon>Sporichthyales</taxon>
        <taxon>Sporichthyaceae</taxon>
        <taxon>Longivirga</taxon>
    </lineage>
</organism>
<comment type="caution">
    <text evidence="4">The sequence shown here is derived from an EMBL/GenBank/DDBJ whole genome shotgun (WGS) entry which is preliminary data.</text>
</comment>
<evidence type="ECO:0000259" key="3">
    <source>
        <dbReference type="Pfam" id="PF24481"/>
    </source>
</evidence>
<keyword evidence="5" id="KW-1185">Reference proteome</keyword>
<dbReference type="Pfam" id="PF24481">
    <property type="entry name" value="CT398_CC"/>
    <property type="match status" value="1"/>
</dbReference>
<dbReference type="Pfam" id="PF02591">
    <property type="entry name" value="Zn_ribbon_9"/>
    <property type="match status" value="1"/>
</dbReference>
<feature type="domain" description="CT398-like coiled coil hairpin" evidence="3">
    <location>
        <begin position="14"/>
        <end position="193"/>
    </location>
</feature>
<protein>
    <submittedName>
        <fullName evidence="4">Zinc ribbon domain-containing protein</fullName>
    </submittedName>
</protein>
<dbReference type="EMBL" id="JBHSTI010000008">
    <property type="protein sequence ID" value="MFC6238936.1"/>
    <property type="molecule type" value="Genomic_DNA"/>
</dbReference>
<proteinExistence type="predicted"/>
<dbReference type="Proteomes" id="UP001596138">
    <property type="component" value="Unassembled WGS sequence"/>
</dbReference>
<evidence type="ECO:0000256" key="1">
    <source>
        <dbReference type="SAM" id="Coils"/>
    </source>
</evidence>
<feature type="coiled-coil region" evidence="1">
    <location>
        <begin position="51"/>
        <end position="152"/>
    </location>
</feature>
<dbReference type="PANTHER" id="PTHR39082:SF1">
    <property type="entry name" value="SCAVENGER RECEPTOR CLASS A MEMBER 3"/>
    <property type="match status" value="1"/>
</dbReference>
<dbReference type="RefSeq" id="WP_386767573.1">
    <property type="nucleotide sequence ID" value="NZ_JBHSTI010000008.1"/>
</dbReference>
<keyword evidence="1" id="KW-0175">Coiled coil</keyword>
<evidence type="ECO:0000259" key="2">
    <source>
        <dbReference type="Pfam" id="PF02591"/>
    </source>
</evidence>
<dbReference type="InterPro" id="IPR052376">
    <property type="entry name" value="Oxidative_Scav/Glycosyltrans"/>
</dbReference>
<dbReference type="PANTHER" id="PTHR39082">
    <property type="entry name" value="PHOSPHOLIPASE C-BETA-2-RELATED"/>
    <property type="match status" value="1"/>
</dbReference>
<evidence type="ECO:0000313" key="5">
    <source>
        <dbReference type="Proteomes" id="UP001596138"/>
    </source>
</evidence>
<name>A0ABW1T354_9ACTN</name>
<dbReference type="InterPro" id="IPR003743">
    <property type="entry name" value="Zf-RING_7"/>
</dbReference>
<accession>A0ABW1T354</accession>
<dbReference type="InterPro" id="IPR056003">
    <property type="entry name" value="CT398_CC_hairpin"/>
</dbReference>
<reference evidence="5" key="1">
    <citation type="journal article" date="2019" name="Int. J. Syst. Evol. Microbiol.">
        <title>The Global Catalogue of Microorganisms (GCM) 10K type strain sequencing project: providing services to taxonomists for standard genome sequencing and annotation.</title>
        <authorList>
            <consortium name="The Broad Institute Genomics Platform"/>
            <consortium name="The Broad Institute Genome Sequencing Center for Infectious Disease"/>
            <person name="Wu L."/>
            <person name="Ma J."/>
        </authorList>
    </citation>
    <scope>NUCLEOTIDE SEQUENCE [LARGE SCALE GENOMIC DNA]</scope>
    <source>
        <strain evidence="5">CGMCC 4.7317</strain>
    </source>
</reference>
<dbReference type="Gene3D" id="1.10.287.1490">
    <property type="match status" value="1"/>
</dbReference>